<dbReference type="Pfam" id="PF04082">
    <property type="entry name" value="Fungal_trans"/>
    <property type="match status" value="1"/>
</dbReference>
<dbReference type="GO" id="GO:0006351">
    <property type="term" value="P:DNA-templated transcription"/>
    <property type="evidence" value="ECO:0007669"/>
    <property type="project" value="InterPro"/>
</dbReference>
<dbReference type="OrthoDB" id="2123952at2759"/>
<dbReference type="InterPro" id="IPR007219">
    <property type="entry name" value="XnlR_reg_dom"/>
</dbReference>
<evidence type="ECO:0000256" key="3">
    <source>
        <dbReference type="ARBA" id="ARBA00023125"/>
    </source>
</evidence>
<dbReference type="AlphaFoldDB" id="A0A1V6P9X8"/>
<reference evidence="9" key="1">
    <citation type="journal article" date="2017" name="Nat. Microbiol.">
        <title>Global analysis of biosynthetic gene clusters reveals vast potential of secondary metabolite production in Penicillium species.</title>
        <authorList>
            <person name="Nielsen J.C."/>
            <person name="Grijseels S."/>
            <person name="Prigent S."/>
            <person name="Ji B."/>
            <person name="Dainat J."/>
            <person name="Nielsen K.F."/>
            <person name="Frisvad J.C."/>
            <person name="Workman M."/>
            <person name="Nielsen J."/>
        </authorList>
    </citation>
    <scope>NUCLEOTIDE SEQUENCE [LARGE SCALE GENOMIC DNA]</scope>
    <source>
        <strain evidence="9">IBT 11843</strain>
    </source>
</reference>
<sequence length="739" mass="82419">MAETLPLQLNIAIQIFSFISILFEGYEQSAMGGINASPTYVTLVGIGKHDGTNQGHNASGRHCDFCNRRSIKCSNGEDSSGRCQNCVDFDVPCTFDRPAKRRGVKAGTRVTSRDVPNAKPVTENSPMGQASGLERPSASSASRSSMLPDSAARRFSTGDPYSCFNQGWSTAEGYDDDGALRNSWKAFAIACDHQIRNLVHVYFDIVYPIFPLFHKPSFIDTINNREHLHNQGLFTSTMALCSLVSGRARDGALYTTLWRREELLEPPSEAFYAAAKDSLPRDLSSAKGMNYMRACAILAIASIQNGQIKNMQKYAGMYHTLASMEGFHDEKNWPKDISPIEVEERRRLFWSIYTLDIYSTIVWGGVIRYREAHSLVRYPTEVDDDYITAQGYSMQPVSPQPSTISPSDSSVISRQSLCWMQGWNFTTDLYRILEHVVDGTRRRFSSANGTQEVWSLFSPATMSESAVMERVLSMYSALPSQFRETPPTTGDMGRDLFGFQSANIQATLQLLRMVLLSAEEIGVDRKCDVAGELLSVFSKVPVDYLKAISSPLVSFLTIQACFYPILTRRIFSFTISEGSVTFSARLWKVVYQMLPTSASAHYCKCFETHNHTSPLTSASLEMADLLHRLECGLHRAAGASERLRAQVDRIDGYMRTSRLLNVSTVPPPPNGNSMHVDVKPESVIPMPTYTHSAPTPTVGATSRMHDQMLQFQLPPELLSDWPWPLDNSHSEGFLPLAFE</sequence>
<dbReference type="SUPFAM" id="SSF57701">
    <property type="entry name" value="Zn2/Cys6 DNA-binding domain"/>
    <property type="match status" value="1"/>
</dbReference>
<dbReference type="PROSITE" id="PS50048">
    <property type="entry name" value="ZN2_CY6_FUNGAL_2"/>
    <property type="match status" value="1"/>
</dbReference>
<protein>
    <recommendedName>
        <fullName evidence="7">Zn(2)-C6 fungal-type domain-containing protein</fullName>
    </recommendedName>
</protein>
<evidence type="ECO:0000256" key="1">
    <source>
        <dbReference type="ARBA" id="ARBA00022723"/>
    </source>
</evidence>
<evidence type="ECO:0000313" key="8">
    <source>
        <dbReference type="EMBL" id="OQD73839.1"/>
    </source>
</evidence>
<keyword evidence="2" id="KW-0805">Transcription regulation</keyword>
<evidence type="ECO:0000259" key="7">
    <source>
        <dbReference type="PROSITE" id="PS50048"/>
    </source>
</evidence>
<dbReference type="OMA" id="GDPWSTF"/>
<keyword evidence="4" id="KW-0804">Transcription</keyword>
<dbReference type="InterPro" id="IPR050987">
    <property type="entry name" value="AtrR-like"/>
</dbReference>
<feature type="region of interest" description="Disordered" evidence="6">
    <location>
        <begin position="102"/>
        <end position="153"/>
    </location>
</feature>
<comment type="caution">
    <text evidence="8">The sequence shown here is derived from an EMBL/GenBank/DDBJ whole genome shotgun (WGS) entry which is preliminary data.</text>
</comment>
<dbReference type="CDD" id="cd12148">
    <property type="entry name" value="fungal_TF_MHR"/>
    <property type="match status" value="1"/>
</dbReference>
<evidence type="ECO:0000256" key="2">
    <source>
        <dbReference type="ARBA" id="ARBA00023015"/>
    </source>
</evidence>
<evidence type="ECO:0000313" key="9">
    <source>
        <dbReference type="Proteomes" id="UP000191522"/>
    </source>
</evidence>
<keyword evidence="3" id="KW-0238">DNA-binding</keyword>
<accession>A0A1V6P9X8</accession>
<keyword evidence="1" id="KW-0479">Metal-binding</keyword>
<gene>
    <name evidence="8" type="ORF">PENDEC_c013G02802</name>
</gene>
<dbReference type="InterPro" id="IPR036864">
    <property type="entry name" value="Zn2-C6_fun-type_DNA-bd_sf"/>
</dbReference>
<name>A0A1V6P9X8_PENDC</name>
<organism evidence="8 9">
    <name type="scientific">Penicillium decumbens</name>
    <dbReference type="NCBI Taxonomy" id="69771"/>
    <lineage>
        <taxon>Eukaryota</taxon>
        <taxon>Fungi</taxon>
        <taxon>Dikarya</taxon>
        <taxon>Ascomycota</taxon>
        <taxon>Pezizomycotina</taxon>
        <taxon>Eurotiomycetes</taxon>
        <taxon>Eurotiomycetidae</taxon>
        <taxon>Eurotiales</taxon>
        <taxon>Aspergillaceae</taxon>
        <taxon>Penicillium</taxon>
    </lineage>
</organism>
<dbReference type="Proteomes" id="UP000191522">
    <property type="component" value="Unassembled WGS sequence"/>
</dbReference>
<keyword evidence="5" id="KW-0539">Nucleus</keyword>
<evidence type="ECO:0000256" key="6">
    <source>
        <dbReference type="SAM" id="MobiDB-lite"/>
    </source>
</evidence>
<dbReference type="Gene3D" id="4.10.240.10">
    <property type="entry name" value="Zn(2)-C6 fungal-type DNA-binding domain"/>
    <property type="match status" value="1"/>
</dbReference>
<dbReference type="PANTHER" id="PTHR46910">
    <property type="entry name" value="TRANSCRIPTION FACTOR PDR1"/>
    <property type="match status" value="1"/>
</dbReference>
<feature type="domain" description="Zn(2)-C6 fungal-type" evidence="7">
    <location>
        <begin position="62"/>
        <end position="95"/>
    </location>
</feature>
<evidence type="ECO:0000256" key="5">
    <source>
        <dbReference type="ARBA" id="ARBA00023242"/>
    </source>
</evidence>
<dbReference type="CDD" id="cd00067">
    <property type="entry name" value="GAL4"/>
    <property type="match status" value="1"/>
</dbReference>
<proteinExistence type="predicted"/>
<dbReference type="InterPro" id="IPR001138">
    <property type="entry name" value="Zn2Cys6_DnaBD"/>
</dbReference>
<dbReference type="EMBL" id="MDYL01000013">
    <property type="protein sequence ID" value="OQD73839.1"/>
    <property type="molecule type" value="Genomic_DNA"/>
</dbReference>
<evidence type="ECO:0000256" key="4">
    <source>
        <dbReference type="ARBA" id="ARBA00023163"/>
    </source>
</evidence>
<dbReference type="GO" id="GO:0003677">
    <property type="term" value="F:DNA binding"/>
    <property type="evidence" value="ECO:0007669"/>
    <property type="project" value="UniProtKB-KW"/>
</dbReference>
<dbReference type="PANTHER" id="PTHR46910:SF18">
    <property type="entry name" value="ZN(II)2CYS6 TRANSCRIPTION FACTOR (EUROFUNG)"/>
    <property type="match status" value="1"/>
</dbReference>
<keyword evidence="9" id="KW-1185">Reference proteome</keyword>
<dbReference type="GO" id="GO:0000981">
    <property type="term" value="F:DNA-binding transcription factor activity, RNA polymerase II-specific"/>
    <property type="evidence" value="ECO:0007669"/>
    <property type="project" value="InterPro"/>
</dbReference>
<dbReference type="GO" id="GO:0008270">
    <property type="term" value="F:zinc ion binding"/>
    <property type="evidence" value="ECO:0007669"/>
    <property type="project" value="InterPro"/>
</dbReference>